<dbReference type="AlphaFoldDB" id="A0A0A6DFA9"/>
<dbReference type="Proteomes" id="UP000030564">
    <property type="component" value="Unassembled WGS sequence"/>
</dbReference>
<protein>
    <recommendedName>
        <fullName evidence="3">DUF946 domain-containing protein</fullName>
    </recommendedName>
</protein>
<evidence type="ECO:0008006" key="3">
    <source>
        <dbReference type="Google" id="ProtNLM"/>
    </source>
</evidence>
<evidence type="ECO:0000313" key="1">
    <source>
        <dbReference type="EMBL" id="KHA73845.1"/>
    </source>
</evidence>
<dbReference type="InterPro" id="IPR009291">
    <property type="entry name" value="Vps62"/>
</dbReference>
<dbReference type="PATRIC" id="fig|587753.9.peg.3526"/>
<dbReference type="PANTHER" id="PTHR48219:SF2">
    <property type="entry name" value="VACUOLAR PROTEIN SORTING-ASSOCIATED PROTEIN 62"/>
    <property type="match status" value="1"/>
</dbReference>
<name>A0A0A6DFA9_9PSED</name>
<reference evidence="1 2" key="1">
    <citation type="submission" date="2014-10" db="EMBL/GenBank/DDBJ databases">
        <title>Draft genome sequence of Pseudomonas chlororaphis EA105.</title>
        <authorList>
            <person name="McCully L.M."/>
            <person name="Bitzer A.S."/>
            <person name="Spence C."/>
            <person name="Bais H."/>
            <person name="Silby M.W."/>
        </authorList>
    </citation>
    <scope>NUCLEOTIDE SEQUENCE [LARGE SCALE GENOMIC DNA]</scope>
    <source>
        <strain evidence="1 2">EA105</strain>
    </source>
</reference>
<proteinExistence type="predicted"/>
<dbReference type="EMBL" id="JSFK01000003">
    <property type="protein sequence ID" value="KHA73845.1"/>
    <property type="molecule type" value="Genomic_DNA"/>
</dbReference>
<dbReference type="PANTHER" id="PTHR48219">
    <property type="entry name" value="VACUOLAR PROTEIN SORTING-ASSOCIATED PROTEIN 62-RELATED"/>
    <property type="match status" value="1"/>
</dbReference>
<gene>
    <name evidence="1" type="ORF">NZ35_06990</name>
</gene>
<sequence length="457" mass="49986">MTTNTPITPPAGRIEPIRIDNLLISFTTEFLRVWDTDGLQAKPASFWHPTPAPDVLPGYFPLGDVVTRGPGNINGKRVVAVACEAASPSADPAKGKALRRPDDYELIWKDSGSGSKRDLSIWRPIPPEGYVALGSVCSSDHEKPSFNAVRCIREDLVIASNTSDRVWDDKGSGARQRVSTWSAVPPVAASGEIHLASGSFVGLNDYTKPAHFPVYCLRLKIALQINPRPTAPVLCAETPTAVAAPENPSYVASLPWFTVKDPHYSRIEQLSYSPFYLLERTDQYLLVGHAQNAENHNQIFRWTTPRAQRAGSLQAFTHTTSVEFGAQWQTNLHDPLLFSARLGHDFTQCEIHSNEWLNPAVIDVVAVVDKKRSVAAYLIQSDYRLLRADGTSVTNTFSYTDGNSLHISQYAPMEPETVVVAAPEPVVEPIAQAPVADDEISAALAQTELPVTTDTAP</sequence>
<comment type="caution">
    <text evidence="1">The sequence shown here is derived from an EMBL/GenBank/DDBJ whole genome shotgun (WGS) entry which is preliminary data.</text>
</comment>
<dbReference type="OrthoDB" id="1495469at2"/>
<accession>A0A0A6DFA9</accession>
<evidence type="ECO:0000313" key="2">
    <source>
        <dbReference type="Proteomes" id="UP000030564"/>
    </source>
</evidence>
<organism evidence="1 2">
    <name type="scientific">Pseudomonas chlororaphis</name>
    <dbReference type="NCBI Taxonomy" id="587753"/>
    <lineage>
        <taxon>Bacteria</taxon>
        <taxon>Pseudomonadati</taxon>
        <taxon>Pseudomonadota</taxon>
        <taxon>Gammaproteobacteria</taxon>
        <taxon>Pseudomonadales</taxon>
        <taxon>Pseudomonadaceae</taxon>
        <taxon>Pseudomonas</taxon>
    </lineage>
</organism>
<dbReference type="Pfam" id="PF06101">
    <property type="entry name" value="Vps62"/>
    <property type="match status" value="1"/>
</dbReference>